<comment type="caution">
    <text evidence="3">The sequence shown here is derived from an EMBL/GenBank/DDBJ whole genome shotgun (WGS) entry which is preliminary data.</text>
</comment>
<organism evidence="3 4">
    <name type="scientific">Heracleum sosnowskyi</name>
    <dbReference type="NCBI Taxonomy" id="360622"/>
    <lineage>
        <taxon>Eukaryota</taxon>
        <taxon>Viridiplantae</taxon>
        <taxon>Streptophyta</taxon>
        <taxon>Embryophyta</taxon>
        <taxon>Tracheophyta</taxon>
        <taxon>Spermatophyta</taxon>
        <taxon>Magnoliopsida</taxon>
        <taxon>eudicotyledons</taxon>
        <taxon>Gunneridae</taxon>
        <taxon>Pentapetalae</taxon>
        <taxon>asterids</taxon>
        <taxon>campanulids</taxon>
        <taxon>Apiales</taxon>
        <taxon>Apiaceae</taxon>
        <taxon>Apioideae</taxon>
        <taxon>apioid superclade</taxon>
        <taxon>Tordylieae</taxon>
        <taxon>Tordyliinae</taxon>
        <taxon>Heracleum</taxon>
    </lineage>
</organism>
<dbReference type="EMBL" id="JAUIZM010000007">
    <property type="protein sequence ID" value="KAK1375013.1"/>
    <property type="molecule type" value="Genomic_DNA"/>
</dbReference>
<dbReference type="PANTHER" id="PTHR39267">
    <property type="entry name" value="SURVIVAL MOTOR NEURON-LIKE PROTEIN 1"/>
    <property type="match status" value="1"/>
</dbReference>
<dbReference type="InterPro" id="IPR049481">
    <property type="entry name" value="SMN_G2-BD"/>
</dbReference>
<reference evidence="3" key="2">
    <citation type="submission" date="2023-05" db="EMBL/GenBank/DDBJ databases">
        <authorList>
            <person name="Schelkunov M.I."/>
        </authorList>
    </citation>
    <scope>NUCLEOTIDE SEQUENCE</scope>
    <source>
        <strain evidence="3">Hsosn_3</strain>
        <tissue evidence="3">Leaf</tissue>
    </source>
</reference>
<name>A0AAD8HZ16_9APIA</name>
<feature type="domain" description="Survival Motor Neuron Gemin2-binding" evidence="2">
    <location>
        <begin position="4"/>
        <end position="30"/>
    </location>
</feature>
<gene>
    <name evidence="3" type="ORF">POM88_031206</name>
</gene>
<keyword evidence="4" id="KW-1185">Reference proteome</keyword>
<feature type="compositionally biased region" description="Polar residues" evidence="1">
    <location>
        <begin position="98"/>
        <end position="109"/>
    </location>
</feature>
<dbReference type="Pfam" id="PF20636">
    <property type="entry name" value="SMN_G2-BD"/>
    <property type="match status" value="1"/>
</dbReference>
<dbReference type="AlphaFoldDB" id="A0AAD8HZ16"/>
<evidence type="ECO:0000313" key="4">
    <source>
        <dbReference type="Proteomes" id="UP001237642"/>
    </source>
</evidence>
<reference evidence="3" key="1">
    <citation type="submission" date="2023-02" db="EMBL/GenBank/DDBJ databases">
        <title>Genome of toxic invasive species Heracleum sosnowskyi carries increased number of genes despite the absence of recent whole-genome duplications.</title>
        <authorList>
            <person name="Schelkunov M."/>
            <person name="Shtratnikova V."/>
            <person name="Makarenko M."/>
            <person name="Klepikova A."/>
            <person name="Omelchenko D."/>
            <person name="Novikova G."/>
            <person name="Obukhova E."/>
            <person name="Bogdanov V."/>
            <person name="Penin A."/>
            <person name="Logacheva M."/>
        </authorList>
    </citation>
    <scope>NUCLEOTIDE SEQUENCE</scope>
    <source>
        <strain evidence="3">Hsosn_3</strain>
        <tissue evidence="3">Leaf</tissue>
    </source>
</reference>
<feature type="region of interest" description="Disordered" evidence="1">
    <location>
        <begin position="73"/>
        <end position="109"/>
    </location>
</feature>
<proteinExistence type="predicted"/>
<dbReference type="CDD" id="cd22851">
    <property type="entry name" value="SMN_N"/>
    <property type="match status" value="1"/>
</dbReference>
<accession>A0AAD8HZ16</accession>
<protein>
    <recommendedName>
        <fullName evidence="2">Survival Motor Neuron Gemin2-binding domain-containing protein</fullName>
    </recommendedName>
</protein>
<dbReference type="InterPro" id="IPR040424">
    <property type="entry name" value="Smn1"/>
</dbReference>
<evidence type="ECO:0000259" key="2">
    <source>
        <dbReference type="Pfam" id="PF20636"/>
    </source>
</evidence>
<evidence type="ECO:0000256" key="1">
    <source>
        <dbReference type="SAM" id="MobiDB-lite"/>
    </source>
</evidence>
<dbReference type="PANTHER" id="PTHR39267:SF1">
    <property type="entry name" value="SURVIVAL MOTOR NEURON PROTEIN"/>
    <property type="match status" value="1"/>
</dbReference>
<sequence>MGNEGRELWDDTILIKAFDRAISTFKVMHGMEGQKSSSAEGEDIGSEEQNSADLVLESIEVKRDLEFNLNTVASTTETKETTNPSQDNGSLVGEKDGQNLQNGYTNSQSTEDYNHLLSQYYEVEEQRQKILNQLYQYGSWDYGGYDSSMQWGTNSASQEHQLPAQASCPTDTIVQMDDTSAPQEHQVVKPQVGCPAVARSCCSCMCPCMLGPCTSLLACTLSGTCVGEFGHTTSVTGHNGNLSSIEKDDWVNTAMGAADRALFALKAKASGDVNTSKDEETKLETDIGKLAQSCSSKTDLTVVFKAWYSAGFYTCKYLMEQSAAKE</sequence>
<evidence type="ECO:0000313" key="3">
    <source>
        <dbReference type="EMBL" id="KAK1375013.1"/>
    </source>
</evidence>
<dbReference type="Proteomes" id="UP001237642">
    <property type="component" value="Unassembled WGS sequence"/>
</dbReference>